<organism evidence="1 2">
    <name type="scientific">Enhygromyxa salina</name>
    <dbReference type="NCBI Taxonomy" id="215803"/>
    <lineage>
        <taxon>Bacteria</taxon>
        <taxon>Pseudomonadati</taxon>
        <taxon>Myxococcota</taxon>
        <taxon>Polyangia</taxon>
        <taxon>Nannocystales</taxon>
        <taxon>Nannocystaceae</taxon>
        <taxon>Enhygromyxa</taxon>
    </lineage>
</organism>
<evidence type="ECO:0008006" key="3">
    <source>
        <dbReference type="Google" id="ProtNLM"/>
    </source>
</evidence>
<proteinExistence type="predicted"/>
<name>A0A2S9YS20_9BACT</name>
<dbReference type="EMBL" id="PVNL01000047">
    <property type="protein sequence ID" value="PRQ07893.1"/>
    <property type="molecule type" value="Genomic_DNA"/>
</dbReference>
<reference evidence="1 2" key="1">
    <citation type="submission" date="2018-03" db="EMBL/GenBank/DDBJ databases">
        <title>Draft Genome Sequences of the Obligatory Marine Myxobacteria Enhygromyxa salina SWB007.</title>
        <authorList>
            <person name="Poehlein A."/>
            <person name="Moghaddam J.A."/>
            <person name="Harms H."/>
            <person name="Alanjari M."/>
            <person name="Koenig G.M."/>
            <person name="Daniel R."/>
            <person name="Schaeberle T.F."/>
        </authorList>
    </citation>
    <scope>NUCLEOTIDE SEQUENCE [LARGE SCALE GENOMIC DNA]</scope>
    <source>
        <strain evidence="1 2">SWB007</strain>
    </source>
</reference>
<dbReference type="SUPFAM" id="SSF52091">
    <property type="entry name" value="SpoIIaa-like"/>
    <property type="match status" value="1"/>
</dbReference>
<sequence length="129" mass="14574">MYEIKTDTAEHIIEFFLAGLVRHAEIDQFVTELERATRAFAGSEIKIKADLRAFSPASQDVANKIKAVQEFGLRHGVTRVAEIVESDIVALQLNRVARESGTHSILRRFWEDESALAWLVHGDRKRVAS</sequence>
<protein>
    <recommendedName>
        <fullName evidence="3">SpoIIAA-like protein</fullName>
    </recommendedName>
</protein>
<gene>
    <name evidence="1" type="ORF">ENSA7_23320</name>
</gene>
<dbReference type="Proteomes" id="UP000238823">
    <property type="component" value="Unassembled WGS sequence"/>
</dbReference>
<dbReference type="AlphaFoldDB" id="A0A2S9YS20"/>
<evidence type="ECO:0000313" key="2">
    <source>
        <dbReference type="Proteomes" id="UP000238823"/>
    </source>
</evidence>
<evidence type="ECO:0000313" key="1">
    <source>
        <dbReference type="EMBL" id="PRQ07893.1"/>
    </source>
</evidence>
<comment type="caution">
    <text evidence="1">The sequence shown here is derived from an EMBL/GenBank/DDBJ whole genome shotgun (WGS) entry which is preliminary data.</text>
</comment>
<dbReference type="RefSeq" id="WP_181233657.1">
    <property type="nucleotide sequence ID" value="NZ_PVNL01000047.1"/>
</dbReference>
<dbReference type="Gene3D" id="3.40.50.10600">
    <property type="entry name" value="SpoIIaa-like domains"/>
    <property type="match status" value="1"/>
</dbReference>
<dbReference type="InterPro" id="IPR036513">
    <property type="entry name" value="STAS_dom_sf"/>
</dbReference>
<dbReference type="InterPro" id="IPR038396">
    <property type="entry name" value="SpoIIAA-like_sf"/>
</dbReference>
<accession>A0A2S9YS20</accession>